<protein>
    <submittedName>
        <fullName evidence="2">Glutamyl-tRNA(Gln) amidotransferase subunit A</fullName>
        <ecNumber evidence="2">6.3.5.-</ecNumber>
    </submittedName>
</protein>
<dbReference type="Pfam" id="PF01425">
    <property type="entry name" value="Amidase"/>
    <property type="match status" value="1"/>
</dbReference>
<dbReference type="InterPro" id="IPR036928">
    <property type="entry name" value="AS_sf"/>
</dbReference>
<keyword evidence="3" id="KW-1185">Reference proteome</keyword>
<keyword evidence="2" id="KW-0436">Ligase</keyword>
<feature type="domain" description="Amidase" evidence="1">
    <location>
        <begin position="24"/>
        <end position="416"/>
    </location>
</feature>
<dbReference type="EMBL" id="UWPJ01000006">
    <property type="protein sequence ID" value="VCU68506.1"/>
    <property type="molecule type" value="Genomic_DNA"/>
</dbReference>
<evidence type="ECO:0000313" key="2">
    <source>
        <dbReference type="EMBL" id="VCU68506.1"/>
    </source>
</evidence>
<sequence length="428" mass="45138">MEPYELDATQAAQLIAARQLSCEELARSTLAHVARREPQVKAWAHIDPAQVVRNARELDTGQGGSALHGSTWGVKDVIDTRDMPTSQNSAIYLGHRPSKDAACVAVARHSGALILGKTETAEFAAGGRLPATRNPHNVLHTPGASSSGSAAAVGSCMAQLALATQTGGSLIRPAAYNGICGFKPTHGLVSTEGAKMFAPTLDTIGWYARSVADLSLAARVFGLAADAPRRPDGVRGLRVGLCRGPNRAHIEPDGESALLTAARRLADAGAIVEELDLPEPFERMTEAHRTIMRGEGRATFLCEYLAHRPQLHRSFIDLAENADGIGHGDLLRALDHAAACRVAFDALFGPRLHLLLTPPAPGEAPLASESEGSMIFNAMWTALHVPCISIPAGTGRRGLPLGVQLVAPRGRDSELLGMAQACAEVFGD</sequence>
<reference evidence="2 3" key="1">
    <citation type="submission" date="2018-10" db="EMBL/GenBank/DDBJ databases">
        <authorList>
            <person name="Criscuolo A."/>
        </authorList>
    </citation>
    <scope>NUCLEOTIDE SEQUENCE [LARGE SCALE GENOMIC DNA]</scope>
    <source>
        <strain evidence="2">DnA1</strain>
    </source>
</reference>
<evidence type="ECO:0000259" key="1">
    <source>
        <dbReference type="Pfam" id="PF01425"/>
    </source>
</evidence>
<dbReference type="SUPFAM" id="SSF75304">
    <property type="entry name" value="Amidase signature (AS) enzymes"/>
    <property type="match status" value="1"/>
</dbReference>
<dbReference type="PANTHER" id="PTHR11895">
    <property type="entry name" value="TRANSAMIDASE"/>
    <property type="match status" value="1"/>
</dbReference>
<dbReference type="GO" id="GO:0016874">
    <property type="term" value="F:ligase activity"/>
    <property type="evidence" value="ECO:0007669"/>
    <property type="project" value="UniProtKB-KW"/>
</dbReference>
<dbReference type="RefSeq" id="WP_124077747.1">
    <property type="nucleotide sequence ID" value="NZ_UWPJ01000006.1"/>
</dbReference>
<dbReference type="InterPro" id="IPR023631">
    <property type="entry name" value="Amidase_dom"/>
</dbReference>
<dbReference type="PANTHER" id="PTHR11895:SF151">
    <property type="entry name" value="GLUTAMYL-TRNA(GLN) AMIDOTRANSFERASE SUBUNIT A"/>
    <property type="match status" value="1"/>
</dbReference>
<accession>A0A3P4AYR0</accession>
<dbReference type="AlphaFoldDB" id="A0A3P4AYR0"/>
<dbReference type="Gene3D" id="3.90.1300.10">
    <property type="entry name" value="Amidase signature (AS) domain"/>
    <property type="match status" value="1"/>
</dbReference>
<dbReference type="Proteomes" id="UP000277294">
    <property type="component" value="Unassembled WGS sequence"/>
</dbReference>
<proteinExistence type="predicted"/>
<evidence type="ECO:0000313" key="3">
    <source>
        <dbReference type="Proteomes" id="UP000277294"/>
    </source>
</evidence>
<name>A0A3P4AYR0_9BURK</name>
<gene>
    <name evidence="2" type="primary">gatA_3</name>
    <name evidence="2" type="ORF">PIGHUM_00557</name>
</gene>
<dbReference type="EC" id="6.3.5.-" evidence="2"/>
<organism evidence="2 3">
    <name type="scientific">Pigmentiphaga humi</name>
    <dbReference type="NCBI Taxonomy" id="2478468"/>
    <lineage>
        <taxon>Bacteria</taxon>
        <taxon>Pseudomonadati</taxon>
        <taxon>Pseudomonadota</taxon>
        <taxon>Betaproteobacteria</taxon>
        <taxon>Burkholderiales</taxon>
        <taxon>Alcaligenaceae</taxon>
        <taxon>Pigmentiphaga</taxon>
    </lineage>
</organism>
<dbReference type="OrthoDB" id="8641877at2"/>
<keyword evidence="2" id="KW-0808">Transferase</keyword>
<dbReference type="GO" id="GO:0016740">
    <property type="term" value="F:transferase activity"/>
    <property type="evidence" value="ECO:0007669"/>
    <property type="project" value="UniProtKB-KW"/>
</dbReference>
<dbReference type="InterPro" id="IPR000120">
    <property type="entry name" value="Amidase"/>
</dbReference>